<protein>
    <submittedName>
        <fullName evidence="1">Aldose 1-epimerase</fullName>
    </submittedName>
</protein>
<comment type="caution">
    <text evidence="1">The sequence shown here is derived from an EMBL/GenBank/DDBJ whole genome shotgun (WGS) entry which is preliminary data.</text>
</comment>
<dbReference type="GO" id="GO:0030246">
    <property type="term" value="F:carbohydrate binding"/>
    <property type="evidence" value="ECO:0007669"/>
    <property type="project" value="InterPro"/>
</dbReference>
<evidence type="ECO:0000313" key="2">
    <source>
        <dbReference type="Proteomes" id="UP000240739"/>
    </source>
</evidence>
<dbReference type="CDD" id="cd01081">
    <property type="entry name" value="Aldose_epim"/>
    <property type="match status" value="1"/>
</dbReference>
<dbReference type="SUPFAM" id="SSF74650">
    <property type="entry name" value="Galactose mutarotase-like"/>
    <property type="match status" value="1"/>
</dbReference>
<dbReference type="Pfam" id="PF01263">
    <property type="entry name" value="Aldose_epim"/>
    <property type="match status" value="1"/>
</dbReference>
<dbReference type="InterPro" id="IPR008183">
    <property type="entry name" value="Aldose_1/G6P_1-epimerase"/>
</dbReference>
<keyword evidence="2" id="KW-1185">Reference proteome</keyword>
<dbReference type="GO" id="GO:0016853">
    <property type="term" value="F:isomerase activity"/>
    <property type="evidence" value="ECO:0007669"/>
    <property type="project" value="InterPro"/>
</dbReference>
<dbReference type="RefSeq" id="WP_107568734.1">
    <property type="nucleotide sequence ID" value="NZ_PYYB01000001.1"/>
</dbReference>
<reference evidence="1 2" key="1">
    <citation type="submission" date="2018-03" db="EMBL/GenBank/DDBJ databases">
        <title>Aquarubrobacter algicola gen. nov., sp. nov., a novel actinobacterium isolated from shallow eutrophic lake during the end of cyanobacterial harmful algal blooms.</title>
        <authorList>
            <person name="Chun S.J."/>
        </authorList>
    </citation>
    <scope>NUCLEOTIDE SEQUENCE [LARGE SCALE GENOMIC DNA]</scope>
    <source>
        <strain evidence="1 2">Seoho-28</strain>
    </source>
</reference>
<evidence type="ECO:0000313" key="1">
    <source>
        <dbReference type="EMBL" id="PTL60089.1"/>
    </source>
</evidence>
<dbReference type="EMBL" id="PYYB01000001">
    <property type="protein sequence ID" value="PTL60089.1"/>
    <property type="molecule type" value="Genomic_DNA"/>
</dbReference>
<sequence>MPVTLRCGDLETTWLPEHGMVGASLRHRGGELLGQRGGLDAYLAKGSAFGIPLLAPWANRLDGLRYGDVRLDAATVKGGDVGLPKDGGGVLVGREWTVRERSEHRLRAAVTADEALLAVFPFPHELEVTVELRGTGLEVITVLTATGDAPVPVAFGWHPLFTLPGVRRDGLQVTLPVSRELVLDDRGIPDGRRQTVVIAPGALDERDLDAEYDGWDGDVVLRGGGRELRVRFAAADGYPIGHLWAPRGEDFLAWEPMTAPTNALVSGVGLQHAAPGERYTATFSVAVRSIS</sequence>
<gene>
    <name evidence="1" type="ORF">C7Y72_10755</name>
</gene>
<dbReference type="GO" id="GO:0005975">
    <property type="term" value="P:carbohydrate metabolic process"/>
    <property type="evidence" value="ECO:0007669"/>
    <property type="project" value="InterPro"/>
</dbReference>
<dbReference type="InterPro" id="IPR014718">
    <property type="entry name" value="GH-type_carb-bd"/>
</dbReference>
<organism evidence="1 2">
    <name type="scientific">Paraconexibacter algicola</name>
    <dbReference type="NCBI Taxonomy" id="2133960"/>
    <lineage>
        <taxon>Bacteria</taxon>
        <taxon>Bacillati</taxon>
        <taxon>Actinomycetota</taxon>
        <taxon>Thermoleophilia</taxon>
        <taxon>Solirubrobacterales</taxon>
        <taxon>Paraconexibacteraceae</taxon>
        <taxon>Paraconexibacter</taxon>
    </lineage>
</organism>
<dbReference type="AlphaFoldDB" id="A0A2T4ULG8"/>
<proteinExistence type="predicted"/>
<dbReference type="InterPro" id="IPR011013">
    <property type="entry name" value="Gal_mutarotase_sf_dom"/>
</dbReference>
<name>A0A2T4ULG8_9ACTN</name>
<dbReference type="Gene3D" id="2.70.98.10">
    <property type="match status" value="1"/>
</dbReference>
<dbReference type="OrthoDB" id="4739604at2"/>
<dbReference type="Proteomes" id="UP000240739">
    <property type="component" value="Unassembled WGS sequence"/>
</dbReference>
<accession>A0A2T4ULG8</accession>